<evidence type="ECO:0000256" key="1">
    <source>
        <dbReference type="SAM" id="Phobius"/>
    </source>
</evidence>
<feature type="transmembrane region" description="Helical" evidence="1">
    <location>
        <begin position="45"/>
        <end position="67"/>
    </location>
</feature>
<dbReference type="AlphaFoldDB" id="A0A1L9UJM6"/>
<evidence type="ECO:0000313" key="2">
    <source>
        <dbReference type="EMBL" id="OJJ71862.1"/>
    </source>
</evidence>
<dbReference type="EMBL" id="KV878684">
    <property type="protein sequence ID" value="OJJ71862.1"/>
    <property type="molecule type" value="Genomic_DNA"/>
</dbReference>
<evidence type="ECO:0000313" key="3">
    <source>
        <dbReference type="Proteomes" id="UP000184499"/>
    </source>
</evidence>
<name>A0A1L9UJM6_ASPBC</name>
<keyword evidence="1" id="KW-0812">Transmembrane</keyword>
<proteinExistence type="predicted"/>
<protein>
    <submittedName>
        <fullName evidence="2">Uncharacterized protein</fullName>
    </submittedName>
</protein>
<keyword evidence="3" id="KW-1185">Reference proteome</keyword>
<dbReference type="GeneID" id="93580297"/>
<dbReference type="VEuPathDB" id="FungiDB:ASPBRDRAFT_578847"/>
<sequence>MWDRIIGAQLASAGMVAGTQADRHEIRWPVFQSHLNASLCSSCSPNFQCGVAVLYYYVSFCFFLLILHRN</sequence>
<reference evidence="3" key="1">
    <citation type="journal article" date="2017" name="Genome Biol.">
        <title>Comparative genomics reveals high biological diversity and specific adaptations in the industrially and medically important fungal genus Aspergillus.</title>
        <authorList>
            <person name="de Vries R.P."/>
            <person name="Riley R."/>
            <person name="Wiebenga A."/>
            <person name="Aguilar-Osorio G."/>
            <person name="Amillis S."/>
            <person name="Uchima C.A."/>
            <person name="Anderluh G."/>
            <person name="Asadollahi M."/>
            <person name="Askin M."/>
            <person name="Barry K."/>
            <person name="Battaglia E."/>
            <person name="Bayram O."/>
            <person name="Benocci T."/>
            <person name="Braus-Stromeyer S.A."/>
            <person name="Caldana C."/>
            <person name="Canovas D."/>
            <person name="Cerqueira G.C."/>
            <person name="Chen F."/>
            <person name="Chen W."/>
            <person name="Choi C."/>
            <person name="Clum A."/>
            <person name="Dos Santos R.A."/>
            <person name="Damasio A.R."/>
            <person name="Diallinas G."/>
            <person name="Emri T."/>
            <person name="Fekete E."/>
            <person name="Flipphi M."/>
            <person name="Freyberg S."/>
            <person name="Gallo A."/>
            <person name="Gournas C."/>
            <person name="Habgood R."/>
            <person name="Hainaut M."/>
            <person name="Harispe M.L."/>
            <person name="Henrissat B."/>
            <person name="Hilden K.S."/>
            <person name="Hope R."/>
            <person name="Hossain A."/>
            <person name="Karabika E."/>
            <person name="Karaffa L."/>
            <person name="Karanyi Z."/>
            <person name="Krasevec N."/>
            <person name="Kuo A."/>
            <person name="Kusch H."/>
            <person name="LaButti K."/>
            <person name="Lagendijk E.L."/>
            <person name="Lapidus A."/>
            <person name="Levasseur A."/>
            <person name="Lindquist E."/>
            <person name="Lipzen A."/>
            <person name="Logrieco A.F."/>
            <person name="MacCabe A."/>
            <person name="Maekelae M.R."/>
            <person name="Malavazi I."/>
            <person name="Melin P."/>
            <person name="Meyer V."/>
            <person name="Mielnichuk N."/>
            <person name="Miskei M."/>
            <person name="Molnar A.P."/>
            <person name="Mule G."/>
            <person name="Ngan C.Y."/>
            <person name="Orejas M."/>
            <person name="Orosz E."/>
            <person name="Ouedraogo J.P."/>
            <person name="Overkamp K.M."/>
            <person name="Park H.-S."/>
            <person name="Perrone G."/>
            <person name="Piumi F."/>
            <person name="Punt P.J."/>
            <person name="Ram A.F."/>
            <person name="Ramon A."/>
            <person name="Rauscher S."/>
            <person name="Record E."/>
            <person name="Riano-Pachon D.M."/>
            <person name="Robert V."/>
            <person name="Roehrig J."/>
            <person name="Ruller R."/>
            <person name="Salamov A."/>
            <person name="Salih N.S."/>
            <person name="Samson R.A."/>
            <person name="Sandor E."/>
            <person name="Sanguinetti M."/>
            <person name="Schuetze T."/>
            <person name="Sepcic K."/>
            <person name="Shelest E."/>
            <person name="Sherlock G."/>
            <person name="Sophianopoulou V."/>
            <person name="Squina F.M."/>
            <person name="Sun H."/>
            <person name="Susca A."/>
            <person name="Todd R.B."/>
            <person name="Tsang A."/>
            <person name="Unkles S.E."/>
            <person name="van de Wiele N."/>
            <person name="van Rossen-Uffink D."/>
            <person name="Oliveira J.V."/>
            <person name="Vesth T.C."/>
            <person name="Visser J."/>
            <person name="Yu J.-H."/>
            <person name="Zhou M."/>
            <person name="Andersen M.R."/>
            <person name="Archer D.B."/>
            <person name="Baker S.E."/>
            <person name="Benoit I."/>
            <person name="Brakhage A.A."/>
            <person name="Braus G.H."/>
            <person name="Fischer R."/>
            <person name="Frisvad J.C."/>
            <person name="Goldman G.H."/>
            <person name="Houbraken J."/>
            <person name="Oakley B."/>
            <person name="Pocsi I."/>
            <person name="Scazzocchio C."/>
            <person name="Seiboth B."/>
            <person name="vanKuyk P.A."/>
            <person name="Wortman J."/>
            <person name="Dyer P.S."/>
            <person name="Grigoriev I.V."/>
        </authorList>
    </citation>
    <scope>NUCLEOTIDE SEQUENCE [LARGE SCALE GENOMIC DNA]</scope>
    <source>
        <strain evidence="3">CBS 101740 / IMI 381727 / IBT 21946</strain>
    </source>
</reference>
<organism evidence="2 3">
    <name type="scientific">Aspergillus brasiliensis (strain CBS 101740 / IMI 381727 / IBT 21946)</name>
    <dbReference type="NCBI Taxonomy" id="767769"/>
    <lineage>
        <taxon>Eukaryota</taxon>
        <taxon>Fungi</taxon>
        <taxon>Dikarya</taxon>
        <taxon>Ascomycota</taxon>
        <taxon>Pezizomycotina</taxon>
        <taxon>Eurotiomycetes</taxon>
        <taxon>Eurotiomycetidae</taxon>
        <taxon>Eurotiales</taxon>
        <taxon>Aspergillaceae</taxon>
        <taxon>Aspergillus</taxon>
        <taxon>Aspergillus subgen. Circumdati</taxon>
    </lineage>
</organism>
<dbReference type="Proteomes" id="UP000184499">
    <property type="component" value="Unassembled WGS sequence"/>
</dbReference>
<dbReference type="RefSeq" id="XP_067479110.1">
    <property type="nucleotide sequence ID" value="XM_067627809.1"/>
</dbReference>
<keyword evidence="1" id="KW-1133">Transmembrane helix</keyword>
<keyword evidence="1" id="KW-0472">Membrane</keyword>
<gene>
    <name evidence="2" type="ORF">ASPBRDRAFT_578847</name>
</gene>
<accession>A0A1L9UJM6</accession>